<feature type="transmembrane region" description="Helical" evidence="1">
    <location>
        <begin position="376"/>
        <end position="401"/>
    </location>
</feature>
<keyword evidence="1" id="KW-0472">Membrane</keyword>
<dbReference type="InterPro" id="IPR008537">
    <property type="entry name" value="DUF819"/>
</dbReference>
<reference evidence="2 3" key="1">
    <citation type="submission" date="2024-04" db="EMBL/GenBank/DDBJ databases">
        <title>whole genome sequencing of Lutimonas vermicola strain IMCC1616.</title>
        <authorList>
            <person name="Bae S.S."/>
        </authorList>
    </citation>
    <scope>NUCLEOTIDE SEQUENCE [LARGE SCALE GENOMIC DNA]</scope>
    <source>
        <strain evidence="2 3">IMCC1616</strain>
    </source>
</reference>
<feature type="transmembrane region" description="Helical" evidence="1">
    <location>
        <begin position="81"/>
        <end position="101"/>
    </location>
</feature>
<sequence length="435" mass="46482">MENAPIFTSDTIVFGLLMISLGIIFYTSSRKKGFWYKFYKVVPALFMAYMLPAVLTTLGLIAPEWETVTASGDIEKHSSNLYFMSSRYLLPAALVLMTLSIDLKAVFNLGWKALAMFFTGTVGIIIGGPIAIMIISVIYPEALNGAGPDAVWRGLSTLAGSWIGGGANQTAMLEIYGYNQKLYGGMVFVDIVVANIWMAIILIGVGKSKGIDKWLKSDTAAIEALKEKVSSFSKKVERNPSLTDLMIMLALSFGTVSLAHLGAGYLSEFFSDFVNGIDNPTVKNIFTFLGSSFFWMISLSTVAAILLSFTKARNYEGAGASKIGSVFIYILVASIGMKMDLTLILDNVGLVAIGLIWMSIHAVLLIVVAKLIRAPYFFLAVGSQANVGGAASAPIVAAAFHPSLATVGVLLAVFGYAVGTIAAIGCTILMQLVSP</sequence>
<feature type="transmembrane region" description="Helical" evidence="1">
    <location>
        <begin position="182"/>
        <end position="206"/>
    </location>
</feature>
<dbReference type="PANTHER" id="PTHR34289">
    <property type="entry name" value="PROTEIN, PUTATIVE (DUF819)-RELATED"/>
    <property type="match status" value="1"/>
</dbReference>
<dbReference type="EMBL" id="JBCDNA010000001">
    <property type="protein sequence ID" value="MEL4455350.1"/>
    <property type="molecule type" value="Genomic_DNA"/>
</dbReference>
<feature type="transmembrane region" description="Helical" evidence="1">
    <location>
        <begin position="349"/>
        <end position="369"/>
    </location>
</feature>
<dbReference type="RefSeq" id="WP_342159170.1">
    <property type="nucleotide sequence ID" value="NZ_JBCDNA010000001.1"/>
</dbReference>
<keyword evidence="1" id="KW-1133">Transmembrane helix</keyword>
<dbReference type="Proteomes" id="UP001474120">
    <property type="component" value="Unassembled WGS sequence"/>
</dbReference>
<organism evidence="2 3">
    <name type="scientific">Lutimonas vermicola</name>
    <dbReference type="NCBI Taxonomy" id="414288"/>
    <lineage>
        <taxon>Bacteria</taxon>
        <taxon>Pseudomonadati</taxon>
        <taxon>Bacteroidota</taxon>
        <taxon>Flavobacteriia</taxon>
        <taxon>Flavobacteriales</taxon>
        <taxon>Flavobacteriaceae</taxon>
        <taxon>Lutimonas</taxon>
    </lineage>
</organism>
<dbReference type="PANTHER" id="PTHR34289:SF8">
    <property type="entry name" value="DUF819 DOMAIN-CONTAINING PROTEIN"/>
    <property type="match status" value="1"/>
</dbReference>
<feature type="transmembrane region" description="Helical" evidence="1">
    <location>
        <begin position="6"/>
        <end position="26"/>
    </location>
</feature>
<proteinExistence type="predicted"/>
<gene>
    <name evidence="2" type="ORF">AABB81_05545</name>
</gene>
<accession>A0ABU9L2U8</accession>
<evidence type="ECO:0000256" key="1">
    <source>
        <dbReference type="SAM" id="Phobius"/>
    </source>
</evidence>
<protein>
    <submittedName>
        <fullName evidence="2">DUF819 family protein</fullName>
    </submittedName>
</protein>
<comment type="caution">
    <text evidence="2">The sequence shown here is derived from an EMBL/GenBank/DDBJ whole genome shotgun (WGS) entry which is preliminary data.</text>
</comment>
<evidence type="ECO:0000313" key="2">
    <source>
        <dbReference type="EMBL" id="MEL4455350.1"/>
    </source>
</evidence>
<keyword evidence="3" id="KW-1185">Reference proteome</keyword>
<feature type="transmembrane region" description="Helical" evidence="1">
    <location>
        <begin position="319"/>
        <end position="337"/>
    </location>
</feature>
<feature type="transmembrane region" description="Helical" evidence="1">
    <location>
        <begin position="113"/>
        <end position="139"/>
    </location>
</feature>
<dbReference type="Pfam" id="PF05684">
    <property type="entry name" value="DUF819"/>
    <property type="match status" value="1"/>
</dbReference>
<feature type="transmembrane region" description="Helical" evidence="1">
    <location>
        <begin position="38"/>
        <end position="61"/>
    </location>
</feature>
<evidence type="ECO:0000313" key="3">
    <source>
        <dbReference type="Proteomes" id="UP001474120"/>
    </source>
</evidence>
<feature type="transmembrane region" description="Helical" evidence="1">
    <location>
        <begin position="407"/>
        <end position="433"/>
    </location>
</feature>
<name>A0ABU9L2U8_9FLAO</name>
<keyword evidence="1" id="KW-0812">Transmembrane</keyword>
<feature type="transmembrane region" description="Helical" evidence="1">
    <location>
        <begin position="285"/>
        <end position="307"/>
    </location>
</feature>
<feature type="transmembrane region" description="Helical" evidence="1">
    <location>
        <begin position="245"/>
        <end position="265"/>
    </location>
</feature>